<proteinExistence type="predicted"/>
<dbReference type="EMBL" id="BRXS01000003">
    <property type="protein sequence ID" value="GLC25496.1"/>
    <property type="molecule type" value="Genomic_DNA"/>
</dbReference>
<evidence type="ECO:0000313" key="3">
    <source>
        <dbReference type="EMBL" id="GLC25496.1"/>
    </source>
</evidence>
<evidence type="ECO:0000259" key="2">
    <source>
        <dbReference type="Pfam" id="PF09992"/>
    </source>
</evidence>
<evidence type="ECO:0000256" key="1">
    <source>
        <dbReference type="SAM" id="SignalP"/>
    </source>
</evidence>
<name>A0AA37V6L8_9BACT</name>
<reference evidence="3" key="1">
    <citation type="submission" date="2022-08" db="EMBL/GenBank/DDBJ databases">
        <title>Draft genome sequencing of Roseisolibacter agri AW1220.</title>
        <authorList>
            <person name="Tobiishi Y."/>
            <person name="Tonouchi A."/>
        </authorList>
    </citation>
    <scope>NUCLEOTIDE SEQUENCE</scope>
    <source>
        <strain evidence="3">AW1220</strain>
    </source>
</reference>
<feature type="domain" description="Phosphodiester glycosidase" evidence="2">
    <location>
        <begin position="131"/>
        <end position="314"/>
    </location>
</feature>
<protein>
    <recommendedName>
        <fullName evidence="2">Phosphodiester glycosidase domain-containing protein</fullName>
    </recommendedName>
</protein>
<feature type="signal peptide" evidence="1">
    <location>
        <begin position="1"/>
        <end position="20"/>
    </location>
</feature>
<evidence type="ECO:0000313" key="4">
    <source>
        <dbReference type="Proteomes" id="UP001161325"/>
    </source>
</evidence>
<organism evidence="3 4">
    <name type="scientific">Roseisolibacter agri</name>
    <dbReference type="NCBI Taxonomy" id="2014610"/>
    <lineage>
        <taxon>Bacteria</taxon>
        <taxon>Pseudomonadati</taxon>
        <taxon>Gemmatimonadota</taxon>
        <taxon>Gemmatimonadia</taxon>
        <taxon>Gemmatimonadales</taxon>
        <taxon>Gemmatimonadaceae</taxon>
        <taxon>Roseisolibacter</taxon>
    </lineage>
</organism>
<dbReference type="AlphaFoldDB" id="A0AA37V6L8"/>
<feature type="chain" id="PRO_5041355095" description="Phosphodiester glycosidase domain-containing protein" evidence="1">
    <location>
        <begin position="21"/>
        <end position="326"/>
    </location>
</feature>
<dbReference type="Proteomes" id="UP001161325">
    <property type="component" value="Unassembled WGS sequence"/>
</dbReference>
<gene>
    <name evidence="3" type="ORF">rosag_20090</name>
</gene>
<dbReference type="Pfam" id="PF09992">
    <property type="entry name" value="NAGPA"/>
    <property type="match status" value="1"/>
</dbReference>
<sequence length="326" mass="33947">MTTRRRLAVAALLLLGGAPAAPVRAQSARPAPLRVRTPDGRWHAWWQADRAPARWPAADARVAAAVQWRAVAPGLETAELEVATPGEAGIAALGRMRLVLARIDPARHALRLVAGSPPGAPWKVDDAPGDARLALNAGQFTDDGPWGWLVHGGRELQAPATGPLSSALVVARDGAVRLADAAELTAVRTGVARGEIAEAVQSYPTLLAGDGAVPAPLLADGRGLDREHRDARLAVGTLRDGRVLVVLTRLDAPGVMARVPLGLTVPEMAAVTGALGASRAMLLDGGLSAQLLVRDARGDAQRWPGLRHVPVGLVATPRVSEVAARR</sequence>
<keyword evidence="4" id="KW-1185">Reference proteome</keyword>
<accession>A0AA37V6L8</accession>
<dbReference type="InterPro" id="IPR018711">
    <property type="entry name" value="NAGPA"/>
</dbReference>
<keyword evidence="1" id="KW-0732">Signal</keyword>
<comment type="caution">
    <text evidence="3">The sequence shown here is derived from an EMBL/GenBank/DDBJ whole genome shotgun (WGS) entry which is preliminary data.</text>
</comment>